<evidence type="ECO:0000313" key="2">
    <source>
        <dbReference type="Proteomes" id="UP000472276"/>
    </source>
</evidence>
<dbReference type="PANTHER" id="PTHR31635">
    <property type="entry name" value="REVERSE TRANSCRIPTASE DOMAIN-CONTAINING PROTEIN-RELATED"/>
    <property type="match status" value="1"/>
</dbReference>
<sequence length="233" mass="27447">ADDVTVIIRNQNELQPRMMISLSREIKILGIWIDNTDSSLLNWNKKENEIKMEIMKWENKDTNYKTRINIVKTHIISKLLFLSTIFPPPRTTVMKISKMCIKFIWGSNREVTKRKLMYKSRKHGGLGAPDLEIVLTTEIRQKMTEIGFDVDVNIKAVKYGLFKEKMGEDKRRLFWLVMCVINTHIWKTRAKGVIEQKMISSDVVSKHIITDLRRRRTMDLKLGKVFPWNVLKL</sequence>
<accession>A0A668U248</accession>
<evidence type="ECO:0008006" key="3">
    <source>
        <dbReference type="Google" id="ProtNLM"/>
    </source>
</evidence>
<name>A0A668U248_OREAU</name>
<proteinExistence type="predicted"/>
<protein>
    <recommendedName>
        <fullName evidence="3">Reverse transcriptase domain-containing protein</fullName>
    </recommendedName>
</protein>
<evidence type="ECO:0000313" key="1">
    <source>
        <dbReference type="Ensembl" id="ENSOABP00000033849.2"/>
    </source>
</evidence>
<dbReference type="Ensembl" id="ENSOABT00000034789.2">
    <property type="protein sequence ID" value="ENSOABP00000033849.2"/>
    <property type="gene ID" value="ENSOABG00000015606.2"/>
</dbReference>
<dbReference type="Proteomes" id="UP000472276">
    <property type="component" value="Unassembled WGS sequence"/>
</dbReference>
<reference evidence="1" key="2">
    <citation type="submission" date="2025-09" db="UniProtKB">
        <authorList>
            <consortium name="Ensembl"/>
        </authorList>
    </citation>
    <scope>IDENTIFICATION</scope>
</reference>
<dbReference type="OMA" id="KMTISLC"/>
<dbReference type="AlphaFoldDB" id="A0A668U248"/>
<keyword evidence="2" id="KW-1185">Reference proteome</keyword>
<organism evidence="1 2">
    <name type="scientific">Oreochromis aureus</name>
    <name type="common">Israeli tilapia</name>
    <name type="synonym">Chromis aureus</name>
    <dbReference type="NCBI Taxonomy" id="47969"/>
    <lineage>
        <taxon>Eukaryota</taxon>
        <taxon>Metazoa</taxon>
        <taxon>Chordata</taxon>
        <taxon>Craniata</taxon>
        <taxon>Vertebrata</taxon>
        <taxon>Euteleostomi</taxon>
        <taxon>Actinopterygii</taxon>
        <taxon>Neopterygii</taxon>
        <taxon>Teleostei</taxon>
        <taxon>Neoteleostei</taxon>
        <taxon>Acanthomorphata</taxon>
        <taxon>Ovalentaria</taxon>
        <taxon>Cichlomorphae</taxon>
        <taxon>Cichliformes</taxon>
        <taxon>Cichlidae</taxon>
        <taxon>African cichlids</taxon>
        <taxon>Pseudocrenilabrinae</taxon>
        <taxon>Oreochromini</taxon>
        <taxon>Oreochromis</taxon>
    </lineage>
</organism>
<dbReference type="PANTHER" id="PTHR31635:SF196">
    <property type="entry name" value="REVERSE TRANSCRIPTASE DOMAIN-CONTAINING PROTEIN-RELATED"/>
    <property type="match status" value="1"/>
</dbReference>
<reference evidence="1" key="1">
    <citation type="submission" date="2025-08" db="UniProtKB">
        <authorList>
            <consortium name="Ensembl"/>
        </authorList>
    </citation>
    <scope>IDENTIFICATION</scope>
</reference>